<gene>
    <name evidence="1" type="ORF">ABRQ22_12550</name>
</gene>
<dbReference type="EMBL" id="CP159290">
    <property type="protein sequence ID" value="XCH28431.1"/>
    <property type="molecule type" value="Genomic_DNA"/>
</dbReference>
<dbReference type="NCBIfam" id="TIGR04255">
    <property type="entry name" value="sporadTIGR04255"/>
    <property type="match status" value="1"/>
</dbReference>
<name>A0AAU8FVA9_9MICO</name>
<accession>A0AAU8FVA9</accession>
<dbReference type="AlphaFoldDB" id="A0AAU8FVA9"/>
<protein>
    <submittedName>
        <fullName evidence="1">TIGR04255 family protein</fullName>
    </submittedName>
</protein>
<organism evidence="1">
    <name type="scientific">Cellulosimicrobium sp. ES-005</name>
    <dbReference type="NCBI Taxonomy" id="3163031"/>
    <lineage>
        <taxon>Bacteria</taxon>
        <taxon>Bacillati</taxon>
        <taxon>Actinomycetota</taxon>
        <taxon>Actinomycetes</taxon>
        <taxon>Micrococcales</taxon>
        <taxon>Promicromonosporaceae</taxon>
        <taxon>Cellulosimicrobium</taxon>
    </lineage>
</organism>
<dbReference type="InterPro" id="IPR026349">
    <property type="entry name" value="CHP04255"/>
</dbReference>
<reference evidence="1" key="1">
    <citation type="submission" date="2024-06" db="EMBL/GenBank/DDBJ databases">
        <title>Complete genome sequence of the cellulolytic actinobacterium, Cellulosimicrobium ES-005.</title>
        <authorList>
            <person name="Matthews C.T."/>
            <person name="Underwood K.D."/>
            <person name="Ghanchi K.M."/>
            <person name="Fields S.D."/>
            <person name="Gardner S.G."/>
        </authorList>
    </citation>
    <scope>NUCLEOTIDE SEQUENCE</scope>
    <source>
        <strain evidence="1">ES-005</strain>
    </source>
</reference>
<evidence type="ECO:0000313" key="1">
    <source>
        <dbReference type="EMBL" id="XCH28431.1"/>
    </source>
</evidence>
<proteinExistence type="predicted"/>
<dbReference type="RefSeq" id="WP_353706965.1">
    <property type="nucleotide sequence ID" value="NZ_CP159290.1"/>
</dbReference>
<sequence length="270" mass="30241">MADRLRFRPFTGDTEKKIRLKNAPLALVLCQIRWPEFQHLRGDLSETAQAFGSVLEEYPVISNLHEVAYTLTPEGVSQQPGDKIFQWHSIDGVWHISLSRRFVTMYCTTYTSFPEFLERLELVLEAVRAQVKVPLVERVGVRYVNQVTDSRLVENLGEYVRPEVLGYSGLVGMSDDVRLASSANQARYVVDDAALQVRSGIVPPGETVDPAVSPAQVPSWVLDLDASSERVAPFDPSNVLSTAGRLSDFAYDFFKHVSTEGFLREFGDAE</sequence>